<dbReference type="EMBL" id="JBHSPB010000031">
    <property type="protein sequence ID" value="MFC5724612.1"/>
    <property type="molecule type" value="Genomic_DNA"/>
</dbReference>
<evidence type="ECO:0000313" key="2">
    <source>
        <dbReference type="Proteomes" id="UP001596083"/>
    </source>
</evidence>
<protein>
    <recommendedName>
        <fullName evidence="3">Lipoprotein</fullName>
    </recommendedName>
</protein>
<evidence type="ECO:0008006" key="3">
    <source>
        <dbReference type="Google" id="ProtNLM"/>
    </source>
</evidence>
<accession>A0ABW0Z9S8</accession>
<organism evidence="1 2">
    <name type="scientific">Streptomyces gamaensis</name>
    <dbReference type="NCBI Taxonomy" id="1763542"/>
    <lineage>
        <taxon>Bacteria</taxon>
        <taxon>Bacillati</taxon>
        <taxon>Actinomycetota</taxon>
        <taxon>Actinomycetes</taxon>
        <taxon>Kitasatosporales</taxon>
        <taxon>Streptomycetaceae</taxon>
        <taxon>Streptomyces</taxon>
    </lineage>
</organism>
<proteinExistence type="predicted"/>
<keyword evidence="2" id="KW-1185">Reference proteome</keyword>
<name>A0ABW0Z9S8_9ACTN</name>
<gene>
    <name evidence="1" type="ORF">ACFP1Z_31115</name>
</gene>
<comment type="caution">
    <text evidence="1">The sequence shown here is derived from an EMBL/GenBank/DDBJ whole genome shotgun (WGS) entry which is preliminary data.</text>
</comment>
<reference evidence="2" key="1">
    <citation type="journal article" date="2019" name="Int. J. Syst. Evol. Microbiol.">
        <title>The Global Catalogue of Microorganisms (GCM) 10K type strain sequencing project: providing services to taxonomists for standard genome sequencing and annotation.</title>
        <authorList>
            <consortium name="The Broad Institute Genomics Platform"/>
            <consortium name="The Broad Institute Genome Sequencing Center for Infectious Disease"/>
            <person name="Wu L."/>
            <person name="Ma J."/>
        </authorList>
    </citation>
    <scope>NUCLEOTIDE SEQUENCE [LARGE SCALE GENOMIC DNA]</scope>
    <source>
        <strain evidence="2">CGMCC 4.7304</strain>
    </source>
</reference>
<sequence>MTGWWQWGGRGGRGGRPRVARCLAAALLVLTASGGCGVDGAPGARPGDGTVQRLLDRWAAAVRDHDEAAFLAAVDPGSPAYRQRQRQVFESLAAVPLASWEYRLVRTGGFAPEPGDGRRVAAQAELRYRLDGYDTAPVTTGVRLTLVERDGRWYVAAEDPHQAGRQLWQQGRVTAVRGRHSLVLGVGQDEDRLKAVADLADAAVPAVTDAWRGGQEWPGRVVVEMPESLERMAALLDAPAANYRGIAAVTTGEVGGSGKAPADRIVVNPEAYGVLGDLGRRVVLTHETTHVATRALTSRATPLWLSEGFADWAAYRGSGRTARQAAPELARAVASGYLPKNLPADADFGFTGEAGRLAGAYEEGWLACRMIAEQWGEAKLVAFYRAVGGHSRRSGAVESALRAELGVSKAEFTDRWRAYVKREFR</sequence>
<dbReference type="RefSeq" id="WP_390321072.1">
    <property type="nucleotide sequence ID" value="NZ_JBHSPB010000031.1"/>
</dbReference>
<dbReference type="Proteomes" id="UP001596083">
    <property type="component" value="Unassembled WGS sequence"/>
</dbReference>
<evidence type="ECO:0000313" key="1">
    <source>
        <dbReference type="EMBL" id="MFC5724612.1"/>
    </source>
</evidence>